<feature type="domain" description="Malonyl-CoA:ACP transacylase (MAT)" evidence="5">
    <location>
        <begin position="8"/>
        <end position="305"/>
    </location>
</feature>
<organism evidence="6">
    <name type="scientific">Candidatus Organicella extenuata</name>
    <dbReference type="NCBI Taxonomy" id="2841811"/>
    <lineage>
        <taxon>Bacteria</taxon>
        <taxon>Pseudomonadati</taxon>
        <taxon>Verrucomicrobiota</taxon>
        <taxon>Candidatus Organicella</taxon>
    </lineage>
</organism>
<dbReference type="Gene3D" id="3.30.70.250">
    <property type="entry name" value="Malonyl-CoA ACP transacylase, ACP-binding"/>
    <property type="match status" value="1"/>
</dbReference>
<dbReference type="Pfam" id="PF00698">
    <property type="entry name" value="Acyl_transf_1"/>
    <property type="match status" value="1"/>
</dbReference>
<proteinExistence type="predicted"/>
<comment type="catalytic activity">
    <reaction evidence="4">
        <text>holo-[ACP] + malonyl-CoA = malonyl-[ACP] + CoA</text>
        <dbReference type="Rhea" id="RHEA:41792"/>
        <dbReference type="Rhea" id="RHEA-COMP:9623"/>
        <dbReference type="Rhea" id="RHEA-COMP:9685"/>
        <dbReference type="ChEBI" id="CHEBI:57287"/>
        <dbReference type="ChEBI" id="CHEBI:57384"/>
        <dbReference type="ChEBI" id="CHEBI:64479"/>
        <dbReference type="ChEBI" id="CHEBI:78449"/>
        <dbReference type="EC" id="2.3.1.39"/>
    </reaction>
</comment>
<protein>
    <recommendedName>
        <fullName evidence="1">[acyl-carrier-protein] S-malonyltransferase</fullName>
        <ecNumber evidence="1">2.3.1.39</ecNumber>
    </recommendedName>
</protein>
<dbReference type="PANTHER" id="PTHR42681:SF1">
    <property type="entry name" value="MALONYL-COA-ACYL CARRIER PROTEIN TRANSACYLASE, MITOCHONDRIAL"/>
    <property type="match status" value="1"/>
</dbReference>
<dbReference type="PANTHER" id="PTHR42681">
    <property type="entry name" value="MALONYL-COA-ACYL CARRIER PROTEIN TRANSACYLASE, MITOCHONDRIAL"/>
    <property type="match status" value="1"/>
</dbReference>
<reference evidence="6" key="1">
    <citation type="journal article" date="2021" name="Front. Microbiol.">
        <title>Genome Analysis of a Verrucomicrobial Endosymbiont With a Tiny Genome Discovered in an Antarctic Lake.</title>
        <authorList>
            <person name="Williams T.J."/>
            <person name="Allen M.A."/>
            <person name="Ivanova N."/>
            <person name="Huntemann M."/>
            <person name="Haque S."/>
            <person name="Hancock A.M."/>
            <person name="Brazendale S."/>
            <person name="Cavicchioli R."/>
        </authorList>
    </citation>
    <scope>NUCLEOTIDE SEQUENCE</scope>
    <source>
        <strain evidence="6">MAG_Ga0307966_1000010</strain>
    </source>
</reference>
<dbReference type="InterPro" id="IPR014043">
    <property type="entry name" value="Acyl_transferase_dom"/>
</dbReference>
<dbReference type="SMART" id="SM00827">
    <property type="entry name" value="PKS_AT"/>
    <property type="match status" value="1"/>
</dbReference>
<dbReference type="EC" id="2.3.1.39" evidence="1"/>
<dbReference type="SUPFAM" id="SSF52151">
    <property type="entry name" value="FabD/lysophospholipase-like"/>
    <property type="match status" value="1"/>
</dbReference>
<dbReference type="InterPro" id="IPR001227">
    <property type="entry name" value="Ac_transferase_dom_sf"/>
</dbReference>
<dbReference type="AlphaFoldDB" id="A0AA51BLU6"/>
<dbReference type="Proteomes" id="UP001238843">
    <property type="component" value="Chromosome"/>
</dbReference>
<dbReference type="Gene3D" id="3.40.366.10">
    <property type="entry name" value="Malonyl-Coenzyme A Acyl Carrier Protein, domain 2"/>
    <property type="match status" value="1"/>
</dbReference>
<name>A0AA51BLU6_9BACT</name>
<keyword evidence="3 6" id="KW-0012">Acyltransferase</keyword>
<dbReference type="GO" id="GO:0006633">
    <property type="term" value="P:fatty acid biosynthetic process"/>
    <property type="evidence" value="ECO:0007669"/>
    <property type="project" value="TreeGrafter"/>
</dbReference>
<evidence type="ECO:0000259" key="5">
    <source>
        <dbReference type="SMART" id="SM00827"/>
    </source>
</evidence>
<evidence type="ECO:0000313" key="6">
    <source>
        <dbReference type="EMBL" id="WMI30476.1"/>
    </source>
</evidence>
<gene>
    <name evidence="6" type="ORF">QTO32_00030</name>
</gene>
<reference evidence="6" key="2">
    <citation type="submission" date="2023-06" db="EMBL/GenBank/DDBJ databases">
        <authorList>
            <person name="Williams T.J."/>
            <person name="Allen M.A."/>
            <person name="Ivanova N."/>
            <person name="Huntemann M."/>
            <person name="Haque S."/>
            <person name="Hancock A.M."/>
            <person name="Brazendale S."/>
            <person name="Cavicchioli R."/>
        </authorList>
    </citation>
    <scope>NUCLEOTIDE SEQUENCE</scope>
    <source>
        <strain evidence="6">MAG_Ga0307966_1000010</strain>
    </source>
</reference>
<evidence type="ECO:0000256" key="4">
    <source>
        <dbReference type="ARBA" id="ARBA00048462"/>
    </source>
</evidence>
<sequence length="322" mass="36065">MIKRTILLFTGQGSQYGGMGLTLKENIISKKYWALANSVLKKNIRDVSFYGSNADIKKTNNCQMLLFVNEYISSRLILKNKLIKEPTILGGFSLGEVSAYICSGITNFINGLLVINQRCFLMGKCCDIHKGAMLAILNKKGLDAWGKAIILCKKLKLQLSNINSLNQIVVSGNCYSISVLKEFLSKPKVKLNLNYKVVLLKVSGAYHSSLMNQAGLNIFEFMNKFSLRPPQKYIFNNVTGDVFVKYNSKLLLVFNIAKQILKSVNLNKNIVELLKIGNLDFIEMNKLKTVTNIIKVATSSSSKNKFTLLDDVNIKKVLDLLQ</sequence>
<evidence type="ECO:0000256" key="2">
    <source>
        <dbReference type="ARBA" id="ARBA00022679"/>
    </source>
</evidence>
<dbReference type="EMBL" id="CP128385">
    <property type="protein sequence ID" value="WMI30476.1"/>
    <property type="molecule type" value="Genomic_DNA"/>
</dbReference>
<dbReference type="InterPro" id="IPR016035">
    <property type="entry name" value="Acyl_Trfase/lysoPLipase"/>
</dbReference>
<evidence type="ECO:0000256" key="1">
    <source>
        <dbReference type="ARBA" id="ARBA00013258"/>
    </source>
</evidence>
<dbReference type="InterPro" id="IPR050858">
    <property type="entry name" value="Mal-CoA-ACP_Trans/PKS_FabD"/>
</dbReference>
<dbReference type="GO" id="GO:0004314">
    <property type="term" value="F:[acyl-carrier-protein] S-malonyltransferase activity"/>
    <property type="evidence" value="ECO:0007669"/>
    <property type="project" value="UniProtKB-EC"/>
</dbReference>
<evidence type="ECO:0000256" key="3">
    <source>
        <dbReference type="ARBA" id="ARBA00023315"/>
    </source>
</evidence>
<accession>A0AA51BLU6</accession>
<keyword evidence="2" id="KW-0808">Transferase</keyword>